<reference evidence="1" key="2">
    <citation type="journal article" date="2015" name="Data Brief">
        <title>Shoot transcriptome of the giant reed, Arundo donax.</title>
        <authorList>
            <person name="Barrero R.A."/>
            <person name="Guerrero F.D."/>
            <person name="Moolhuijzen P."/>
            <person name="Goolsby J.A."/>
            <person name="Tidwell J."/>
            <person name="Bellgard S.E."/>
            <person name="Bellgard M.I."/>
        </authorList>
    </citation>
    <scope>NUCLEOTIDE SEQUENCE</scope>
    <source>
        <tissue evidence="1">Shoot tissue taken approximately 20 cm above the soil surface</tissue>
    </source>
</reference>
<name>A0A0A9CA43_ARUDO</name>
<accession>A0A0A9CA43</accession>
<sequence length="26" mass="2741">MVAEVKTLNTASNCGSTSYYSLVMGN</sequence>
<evidence type="ECO:0000313" key="1">
    <source>
        <dbReference type="EMBL" id="JAD71333.1"/>
    </source>
</evidence>
<dbReference type="EMBL" id="GBRH01226562">
    <property type="protein sequence ID" value="JAD71333.1"/>
    <property type="molecule type" value="Transcribed_RNA"/>
</dbReference>
<protein>
    <submittedName>
        <fullName evidence="1">Uncharacterized protein</fullName>
    </submittedName>
</protein>
<proteinExistence type="predicted"/>
<reference evidence="1" key="1">
    <citation type="submission" date="2014-09" db="EMBL/GenBank/DDBJ databases">
        <authorList>
            <person name="Magalhaes I.L.F."/>
            <person name="Oliveira U."/>
            <person name="Santos F.R."/>
            <person name="Vidigal T.H.D.A."/>
            <person name="Brescovit A.D."/>
            <person name="Santos A.J."/>
        </authorList>
    </citation>
    <scope>NUCLEOTIDE SEQUENCE</scope>
    <source>
        <tissue evidence="1">Shoot tissue taken approximately 20 cm above the soil surface</tissue>
    </source>
</reference>
<organism evidence="1">
    <name type="scientific">Arundo donax</name>
    <name type="common">Giant reed</name>
    <name type="synonym">Donax arundinaceus</name>
    <dbReference type="NCBI Taxonomy" id="35708"/>
    <lineage>
        <taxon>Eukaryota</taxon>
        <taxon>Viridiplantae</taxon>
        <taxon>Streptophyta</taxon>
        <taxon>Embryophyta</taxon>
        <taxon>Tracheophyta</taxon>
        <taxon>Spermatophyta</taxon>
        <taxon>Magnoliopsida</taxon>
        <taxon>Liliopsida</taxon>
        <taxon>Poales</taxon>
        <taxon>Poaceae</taxon>
        <taxon>PACMAD clade</taxon>
        <taxon>Arundinoideae</taxon>
        <taxon>Arundineae</taxon>
        <taxon>Arundo</taxon>
    </lineage>
</organism>
<dbReference type="AlphaFoldDB" id="A0A0A9CA43"/>